<keyword evidence="3" id="KW-1185">Reference proteome</keyword>
<accession>A0A150H4T5</accession>
<comment type="caution">
    <text evidence="2">The sequence shown here is derived from an EMBL/GenBank/DDBJ whole genome shotgun (WGS) entry which is preliminary data.</text>
</comment>
<feature type="transmembrane region" description="Helical" evidence="1">
    <location>
        <begin position="78"/>
        <end position="98"/>
    </location>
</feature>
<sequence>MLAADLIPISSTFSNRAMVPEYIFAVDAPPAPQEFAAVRQANTLQMMAEAQRVPAMWLIRGRAPAACEQPPLSASSMWGIILAGALALGASVIIQMRVERSL</sequence>
<evidence type="ECO:0000313" key="2">
    <source>
        <dbReference type="EMBL" id="KXZ57071.1"/>
    </source>
</evidence>
<gene>
    <name evidence="2" type="ORF">GPECTOR_5000g1298</name>
</gene>
<keyword evidence="1" id="KW-1133">Transmembrane helix</keyword>
<dbReference type="EMBL" id="LSYV01000001">
    <property type="protein sequence ID" value="KXZ57071.1"/>
    <property type="molecule type" value="Genomic_DNA"/>
</dbReference>
<evidence type="ECO:0000256" key="1">
    <source>
        <dbReference type="SAM" id="Phobius"/>
    </source>
</evidence>
<proteinExistence type="predicted"/>
<keyword evidence="1" id="KW-0472">Membrane</keyword>
<organism evidence="2 3">
    <name type="scientific">Gonium pectorale</name>
    <name type="common">Green alga</name>
    <dbReference type="NCBI Taxonomy" id="33097"/>
    <lineage>
        <taxon>Eukaryota</taxon>
        <taxon>Viridiplantae</taxon>
        <taxon>Chlorophyta</taxon>
        <taxon>core chlorophytes</taxon>
        <taxon>Chlorophyceae</taxon>
        <taxon>CS clade</taxon>
        <taxon>Chlamydomonadales</taxon>
        <taxon>Volvocaceae</taxon>
        <taxon>Gonium</taxon>
    </lineage>
</organism>
<dbReference type="Proteomes" id="UP000075714">
    <property type="component" value="Unassembled WGS sequence"/>
</dbReference>
<dbReference type="AlphaFoldDB" id="A0A150H4T5"/>
<name>A0A150H4T5_GONPE</name>
<evidence type="ECO:0000313" key="3">
    <source>
        <dbReference type="Proteomes" id="UP000075714"/>
    </source>
</evidence>
<keyword evidence="1" id="KW-0812">Transmembrane</keyword>
<protein>
    <submittedName>
        <fullName evidence="2">Uncharacterized protein</fullName>
    </submittedName>
</protein>
<reference evidence="3" key="1">
    <citation type="journal article" date="2016" name="Nat. Commun.">
        <title>The Gonium pectorale genome demonstrates co-option of cell cycle regulation during the evolution of multicellularity.</title>
        <authorList>
            <person name="Hanschen E.R."/>
            <person name="Marriage T.N."/>
            <person name="Ferris P.J."/>
            <person name="Hamaji T."/>
            <person name="Toyoda A."/>
            <person name="Fujiyama A."/>
            <person name="Neme R."/>
            <person name="Noguchi H."/>
            <person name="Minakuchi Y."/>
            <person name="Suzuki M."/>
            <person name="Kawai-Toyooka H."/>
            <person name="Smith D.R."/>
            <person name="Sparks H."/>
            <person name="Anderson J."/>
            <person name="Bakaric R."/>
            <person name="Luria V."/>
            <person name="Karger A."/>
            <person name="Kirschner M.W."/>
            <person name="Durand P.M."/>
            <person name="Michod R.E."/>
            <person name="Nozaki H."/>
            <person name="Olson B.J."/>
        </authorList>
    </citation>
    <scope>NUCLEOTIDE SEQUENCE [LARGE SCALE GENOMIC DNA]</scope>
    <source>
        <strain evidence="3">NIES-2863</strain>
    </source>
</reference>